<dbReference type="PANTHER" id="PTHR31689">
    <property type="entry name" value="DIAMINOPIMELATE EPIMERASE, CHLOROPLASTIC"/>
    <property type="match status" value="1"/>
</dbReference>
<organism evidence="8">
    <name type="scientific">freshwater metagenome</name>
    <dbReference type="NCBI Taxonomy" id="449393"/>
    <lineage>
        <taxon>unclassified sequences</taxon>
        <taxon>metagenomes</taxon>
        <taxon>ecological metagenomes</taxon>
    </lineage>
</organism>
<evidence type="ECO:0000256" key="5">
    <source>
        <dbReference type="ARBA" id="ARBA00023154"/>
    </source>
</evidence>
<sequence>MSIEIMPSIEFLKGHGAGNDFIIIPDVSDALDLQAHQVRFLCDRHNGIGADGVLRVVQIDEQFFMDYRNADGTLAETCGNGIRVFARYLIEAGLQSRGTFAILTRAGTVEITVSDDDADFNNIAAVMGTAVHTSDQVLVHTESGVWTGSCAWMPNPHCISVVDDIAAVGTLHIKPEIDNAQVFPMGTNFEFIETRASNRIGMRTYERGVGETLACGSGACAAAAVFALQSNLSAPWTVQVDVLGGTVFVDSNEFGVLTLRGPARIVARGTTSLSSAPA</sequence>
<evidence type="ECO:0000256" key="6">
    <source>
        <dbReference type="ARBA" id="ARBA00023235"/>
    </source>
</evidence>
<dbReference type="GO" id="GO:0008837">
    <property type="term" value="F:diaminopimelate epimerase activity"/>
    <property type="evidence" value="ECO:0007669"/>
    <property type="project" value="UniProtKB-EC"/>
</dbReference>
<dbReference type="Pfam" id="PF01678">
    <property type="entry name" value="DAP_epimerase"/>
    <property type="match status" value="2"/>
</dbReference>
<dbReference type="GO" id="GO:0005829">
    <property type="term" value="C:cytosol"/>
    <property type="evidence" value="ECO:0007669"/>
    <property type="project" value="TreeGrafter"/>
</dbReference>
<dbReference type="HAMAP" id="MF_00197">
    <property type="entry name" value="DAP_epimerase"/>
    <property type="match status" value="1"/>
</dbReference>
<dbReference type="UniPathway" id="UPA00034">
    <property type="reaction ID" value="UER00025"/>
</dbReference>
<comment type="pathway">
    <text evidence="1">Amino-acid biosynthesis; L-lysine biosynthesis via DAP pathway; DL-2,6-diaminopimelate from LL-2,6-diaminopimelate: step 1/1.</text>
</comment>
<dbReference type="GO" id="GO:0009089">
    <property type="term" value="P:lysine biosynthetic process via diaminopimelate"/>
    <property type="evidence" value="ECO:0007669"/>
    <property type="project" value="UniProtKB-UniPathway"/>
</dbReference>
<dbReference type="SUPFAM" id="SSF54506">
    <property type="entry name" value="Diaminopimelate epimerase-like"/>
    <property type="match status" value="2"/>
</dbReference>
<evidence type="ECO:0000256" key="4">
    <source>
        <dbReference type="ARBA" id="ARBA00022605"/>
    </source>
</evidence>
<comment type="catalytic activity">
    <reaction evidence="7">
        <text>(2S,6S)-2,6-diaminopimelate = meso-2,6-diaminopimelate</text>
        <dbReference type="Rhea" id="RHEA:15393"/>
        <dbReference type="ChEBI" id="CHEBI:57609"/>
        <dbReference type="ChEBI" id="CHEBI:57791"/>
        <dbReference type="EC" id="5.1.1.7"/>
    </reaction>
</comment>
<evidence type="ECO:0000256" key="2">
    <source>
        <dbReference type="ARBA" id="ARBA00010219"/>
    </source>
</evidence>
<dbReference type="PANTHER" id="PTHR31689:SF0">
    <property type="entry name" value="DIAMINOPIMELATE EPIMERASE"/>
    <property type="match status" value="1"/>
</dbReference>
<dbReference type="PROSITE" id="PS01326">
    <property type="entry name" value="DAP_EPIMERASE"/>
    <property type="match status" value="1"/>
</dbReference>
<accession>A0A6J5Z6S8</accession>
<dbReference type="InterPro" id="IPR018510">
    <property type="entry name" value="DAP_epimerase_AS"/>
</dbReference>
<dbReference type="NCBIfam" id="TIGR00652">
    <property type="entry name" value="DapF"/>
    <property type="match status" value="1"/>
</dbReference>
<gene>
    <name evidence="8" type="ORF">UFOPK3770_00522</name>
</gene>
<evidence type="ECO:0000256" key="1">
    <source>
        <dbReference type="ARBA" id="ARBA00005196"/>
    </source>
</evidence>
<keyword evidence="5" id="KW-0457">Lysine biosynthesis</keyword>
<evidence type="ECO:0000313" key="8">
    <source>
        <dbReference type="EMBL" id="CAB4335323.1"/>
    </source>
</evidence>
<protein>
    <recommendedName>
        <fullName evidence="3">diaminopimelate epimerase</fullName>
        <ecNumber evidence="3">5.1.1.7</ecNumber>
    </recommendedName>
</protein>
<comment type="similarity">
    <text evidence="2">Belongs to the diaminopimelate epimerase family.</text>
</comment>
<dbReference type="AlphaFoldDB" id="A0A6J5Z6S8"/>
<evidence type="ECO:0000256" key="7">
    <source>
        <dbReference type="ARBA" id="ARBA00051712"/>
    </source>
</evidence>
<name>A0A6J5Z6S8_9ZZZZ</name>
<dbReference type="EC" id="5.1.1.7" evidence="3"/>
<keyword evidence="4" id="KW-0028">Amino-acid biosynthesis</keyword>
<dbReference type="Gene3D" id="3.10.310.10">
    <property type="entry name" value="Diaminopimelate Epimerase, Chain A, domain 1"/>
    <property type="match status" value="2"/>
</dbReference>
<reference evidence="8" key="1">
    <citation type="submission" date="2020-05" db="EMBL/GenBank/DDBJ databases">
        <authorList>
            <person name="Chiriac C."/>
            <person name="Salcher M."/>
            <person name="Ghai R."/>
            <person name="Kavagutti S V."/>
        </authorList>
    </citation>
    <scope>NUCLEOTIDE SEQUENCE</scope>
</reference>
<dbReference type="InterPro" id="IPR001653">
    <property type="entry name" value="DAP_epimerase_DapF"/>
</dbReference>
<dbReference type="EMBL" id="CAESAJ010000039">
    <property type="protein sequence ID" value="CAB4335323.1"/>
    <property type="molecule type" value="Genomic_DNA"/>
</dbReference>
<proteinExistence type="inferred from homology"/>
<keyword evidence="6" id="KW-0413">Isomerase</keyword>
<evidence type="ECO:0000256" key="3">
    <source>
        <dbReference type="ARBA" id="ARBA00013080"/>
    </source>
</evidence>